<accession>L1JFJ7</accession>
<protein>
    <recommendedName>
        <fullName evidence="6">Rieske domain-containing protein</fullName>
    </recommendedName>
</protein>
<feature type="domain" description="Rieske" evidence="6">
    <location>
        <begin position="44"/>
        <end position="140"/>
    </location>
</feature>
<sequence length="176" mass="17921">MLSKALVGAAIAACVPGAFGFAPAGVSLMKTRSLSLRGPRMAGEKVGNVNEIPPGERKITKVGDQDVMVVNHKGTVYALSPKCPHLGLPMKTGEISDDGPCIKCKFHGSKFKLDDGKCVEWSTGVLGIPGTQALGGFIGNVGGAKNSPATVFAVEVDAEGGIIVDTSKTGRSGVAA</sequence>
<dbReference type="AlphaFoldDB" id="L1JFJ7"/>
<dbReference type="CDD" id="cd03467">
    <property type="entry name" value="Rieske"/>
    <property type="match status" value="1"/>
</dbReference>
<keyword evidence="3" id="KW-0408">Iron</keyword>
<dbReference type="RefSeq" id="XP_005833850.1">
    <property type="nucleotide sequence ID" value="XM_005833793.1"/>
</dbReference>
<dbReference type="PROSITE" id="PS51296">
    <property type="entry name" value="RIESKE"/>
    <property type="match status" value="1"/>
</dbReference>
<evidence type="ECO:0000256" key="4">
    <source>
        <dbReference type="ARBA" id="ARBA00023014"/>
    </source>
</evidence>
<dbReference type="PANTHER" id="PTHR21496">
    <property type="entry name" value="FERREDOXIN-RELATED"/>
    <property type="match status" value="1"/>
</dbReference>
<dbReference type="GeneID" id="17303620"/>
<evidence type="ECO:0000256" key="1">
    <source>
        <dbReference type="ARBA" id="ARBA00022714"/>
    </source>
</evidence>
<evidence type="ECO:0000256" key="2">
    <source>
        <dbReference type="ARBA" id="ARBA00022723"/>
    </source>
</evidence>
<reference evidence="9" key="2">
    <citation type="submission" date="2012-11" db="EMBL/GenBank/DDBJ databases">
        <authorList>
            <person name="Kuo A."/>
            <person name="Curtis B.A."/>
            <person name="Tanifuji G."/>
            <person name="Burki F."/>
            <person name="Gruber A."/>
            <person name="Irimia M."/>
            <person name="Maruyama S."/>
            <person name="Arias M.C."/>
            <person name="Ball S.G."/>
            <person name="Gile G.H."/>
            <person name="Hirakawa Y."/>
            <person name="Hopkins J.F."/>
            <person name="Rensing S.A."/>
            <person name="Schmutz J."/>
            <person name="Symeonidi A."/>
            <person name="Elias M."/>
            <person name="Eveleigh R.J."/>
            <person name="Herman E.K."/>
            <person name="Klute M.J."/>
            <person name="Nakayama T."/>
            <person name="Obornik M."/>
            <person name="Reyes-Prieto A."/>
            <person name="Armbrust E.V."/>
            <person name="Aves S.J."/>
            <person name="Beiko R.G."/>
            <person name="Coutinho P."/>
            <person name="Dacks J.B."/>
            <person name="Durnford D.G."/>
            <person name="Fast N.M."/>
            <person name="Green B.R."/>
            <person name="Grisdale C."/>
            <person name="Hempe F."/>
            <person name="Henrissat B."/>
            <person name="Hoppner M.P."/>
            <person name="Ishida K.-I."/>
            <person name="Kim E."/>
            <person name="Koreny L."/>
            <person name="Kroth P.G."/>
            <person name="Liu Y."/>
            <person name="Malik S.-B."/>
            <person name="Maier U.G."/>
            <person name="McRose D."/>
            <person name="Mock T."/>
            <person name="Neilson J.A."/>
            <person name="Onodera N.T."/>
            <person name="Poole A.M."/>
            <person name="Pritham E.J."/>
            <person name="Richards T.A."/>
            <person name="Rocap G."/>
            <person name="Roy S.W."/>
            <person name="Sarai C."/>
            <person name="Schaack S."/>
            <person name="Shirato S."/>
            <person name="Slamovits C.H."/>
            <person name="Spencer D.F."/>
            <person name="Suzuki S."/>
            <person name="Worden A.Z."/>
            <person name="Zauner S."/>
            <person name="Barry K."/>
            <person name="Bell C."/>
            <person name="Bharti A.K."/>
            <person name="Crow J.A."/>
            <person name="Grimwood J."/>
            <person name="Kramer R."/>
            <person name="Lindquist E."/>
            <person name="Lucas S."/>
            <person name="Salamov A."/>
            <person name="McFadden G.I."/>
            <person name="Lane C.E."/>
            <person name="Keeling P.J."/>
            <person name="Gray M.W."/>
            <person name="Grigoriev I.V."/>
            <person name="Archibald J.M."/>
        </authorList>
    </citation>
    <scope>NUCLEOTIDE SEQUENCE</scope>
    <source>
        <strain evidence="9">CCMP2712</strain>
    </source>
</reference>
<dbReference type="PaxDb" id="55529-EKX46870"/>
<organism evidence="7">
    <name type="scientific">Guillardia theta (strain CCMP2712)</name>
    <name type="common">Cryptophyte</name>
    <dbReference type="NCBI Taxonomy" id="905079"/>
    <lineage>
        <taxon>Eukaryota</taxon>
        <taxon>Cryptophyceae</taxon>
        <taxon>Pyrenomonadales</taxon>
        <taxon>Geminigeraceae</taxon>
        <taxon>Guillardia</taxon>
    </lineage>
</organism>
<dbReference type="GO" id="GO:0046872">
    <property type="term" value="F:metal ion binding"/>
    <property type="evidence" value="ECO:0007669"/>
    <property type="project" value="UniProtKB-KW"/>
</dbReference>
<gene>
    <name evidence="7" type="ORF">GUITHDRAFT_86526</name>
</gene>
<keyword evidence="1" id="KW-0001">2Fe-2S</keyword>
<dbReference type="Proteomes" id="UP000011087">
    <property type="component" value="Unassembled WGS sequence"/>
</dbReference>
<evidence type="ECO:0000313" key="8">
    <source>
        <dbReference type="EnsemblProtists" id="EKX46870"/>
    </source>
</evidence>
<keyword evidence="2" id="KW-0479">Metal-binding</keyword>
<dbReference type="GO" id="GO:0051537">
    <property type="term" value="F:2 iron, 2 sulfur cluster binding"/>
    <property type="evidence" value="ECO:0007669"/>
    <property type="project" value="UniProtKB-KW"/>
</dbReference>
<reference evidence="7 9" key="1">
    <citation type="journal article" date="2012" name="Nature">
        <title>Algal genomes reveal evolutionary mosaicism and the fate of nucleomorphs.</title>
        <authorList>
            <consortium name="DOE Joint Genome Institute"/>
            <person name="Curtis B.A."/>
            <person name="Tanifuji G."/>
            <person name="Burki F."/>
            <person name="Gruber A."/>
            <person name="Irimia M."/>
            <person name="Maruyama S."/>
            <person name="Arias M.C."/>
            <person name="Ball S.G."/>
            <person name="Gile G.H."/>
            <person name="Hirakawa Y."/>
            <person name="Hopkins J.F."/>
            <person name="Kuo A."/>
            <person name="Rensing S.A."/>
            <person name="Schmutz J."/>
            <person name="Symeonidi A."/>
            <person name="Elias M."/>
            <person name="Eveleigh R.J."/>
            <person name="Herman E.K."/>
            <person name="Klute M.J."/>
            <person name="Nakayama T."/>
            <person name="Obornik M."/>
            <person name="Reyes-Prieto A."/>
            <person name="Armbrust E.V."/>
            <person name="Aves S.J."/>
            <person name="Beiko R.G."/>
            <person name="Coutinho P."/>
            <person name="Dacks J.B."/>
            <person name="Durnford D.G."/>
            <person name="Fast N.M."/>
            <person name="Green B.R."/>
            <person name="Grisdale C.J."/>
            <person name="Hempel F."/>
            <person name="Henrissat B."/>
            <person name="Hoppner M.P."/>
            <person name="Ishida K."/>
            <person name="Kim E."/>
            <person name="Koreny L."/>
            <person name="Kroth P.G."/>
            <person name="Liu Y."/>
            <person name="Malik S.B."/>
            <person name="Maier U.G."/>
            <person name="McRose D."/>
            <person name="Mock T."/>
            <person name="Neilson J.A."/>
            <person name="Onodera N.T."/>
            <person name="Poole A.M."/>
            <person name="Pritham E.J."/>
            <person name="Richards T.A."/>
            <person name="Rocap G."/>
            <person name="Roy S.W."/>
            <person name="Sarai C."/>
            <person name="Schaack S."/>
            <person name="Shirato S."/>
            <person name="Slamovits C.H."/>
            <person name="Spencer D.F."/>
            <person name="Suzuki S."/>
            <person name="Worden A.Z."/>
            <person name="Zauner S."/>
            <person name="Barry K."/>
            <person name="Bell C."/>
            <person name="Bharti A.K."/>
            <person name="Crow J.A."/>
            <person name="Grimwood J."/>
            <person name="Kramer R."/>
            <person name="Lindquist E."/>
            <person name="Lucas S."/>
            <person name="Salamov A."/>
            <person name="McFadden G.I."/>
            <person name="Lane C.E."/>
            <person name="Keeling P.J."/>
            <person name="Gray M.W."/>
            <person name="Grigoriev I.V."/>
            <person name="Archibald J.M."/>
        </authorList>
    </citation>
    <scope>NUCLEOTIDE SEQUENCE</scope>
    <source>
        <strain evidence="7 9">CCMP2712</strain>
    </source>
</reference>
<evidence type="ECO:0000313" key="7">
    <source>
        <dbReference type="EMBL" id="EKX46870.1"/>
    </source>
</evidence>
<dbReference type="EnsemblProtists" id="EKX46870">
    <property type="protein sequence ID" value="EKX46870"/>
    <property type="gene ID" value="GUITHDRAFT_86526"/>
</dbReference>
<dbReference type="Gene3D" id="2.102.10.10">
    <property type="entry name" value="Rieske [2Fe-2S] iron-sulphur domain"/>
    <property type="match status" value="1"/>
</dbReference>
<dbReference type="HOGENOM" id="CLU_1528040_0_0_1"/>
<dbReference type="Pfam" id="PF00355">
    <property type="entry name" value="Rieske"/>
    <property type="match status" value="1"/>
</dbReference>
<dbReference type="eggNOG" id="ENOG502SEKJ">
    <property type="taxonomic scope" value="Eukaryota"/>
</dbReference>
<comment type="cofactor">
    <cofactor evidence="5">
        <name>[2Fe-2S] cluster</name>
        <dbReference type="ChEBI" id="CHEBI:190135"/>
    </cofactor>
</comment>
<dbReference type="OMA" id="APRVCEV"/>
<dbReference type="KEGG" id="gtt:GUITHDRAFT_86526"/>
<dbReference type="InterPro" id="IPR017941">
    <property type="entry name" value="Rieske_2Fe-2S"/>
</dbReference>
<proteinExistence type="predicted"/>
<evidence type="ECO:0000313" key="9">
    <source>
        <dbReference type="Proteomes" id="UP000011087"/>
    </source>
</evidence>
<dbReference type="EMBL" id="JH992992">
    <property type="protein sequence ID" value="EKX46870.1"/>
    <property type="molecule type" value="Genomic_DNA"/>
</dbReference>
<dbReference type="SUPFAM" id="SSF50022">
    <property type="entry name" value="ISP domain"/>
    <property type="match status" value="1"/>
</dbReference>
<dbReference type="PANTHER" id="PTHR21496:SF0">
    <property type="entry name" value="RIESKE DOMAIN-CONTAINING PROTEIN"/>
    <property type="match status" value="1"/>
</dbReference>
<reference evidence="8" key="3">
    <citation type="submission" date="2015-06" db="UniProtKB">
        <authorList>
            <consortium name="EnsemblProtists"/>
        </authorList>
    </citation>
    <scope>IDENTIFICATION</scope>
</reference>
<evidence type="ECO:0000259" key="6">
    <source>
        <dbReference type="PROSITE" id="PS51296"/>
    </source>
</evidence>
<evidence type="ECO:0000256" key="3">
    <source>
        <dbReference type="ARBA" id="ARBA00023004"/>
    </source>
</evidence>
<evidence type="ECO:0000256" key="5">
    <source>
        <dbReference type="ARBA" id="ARBA00034078"/>
    </source>
</evidence>
<keyword evidence="4" id="KW-0411">Iron-sulfur</keyword>
<dbReference type="OrthoDB" id="423598at2759"/>
<name>L1JFJ7_GUITC</name>
<dbReference type="InterPro" id="IPR036922">
    <property type="entry name" value="Rieske_2Fe-2S_sf"/>
</dbReference>
<keyword evidence="9" id="KW-1185">Reference proteome</keyword>